<sequence>SLSVNYAEIAKESTEITIIRKNGDHISLVEWNKVIKILNTYYTESSTKPLSDYGDRRYTNRNGKK</sequence>
<proteinExistence type="predicted"/>
<dbReference type="AlphaFoldDB" id="A0A0K2UAV6"/>
<evidence type="ECO:0000313" key="1">
    <source>
        <dbReference type="EMBL" id="CDW35092.1"/>
    </source>
</evidence>
<accession>A0A0K2UAV6</accession>
<name>A0A0K2UAV6_LEPSM</name>
<organism evidence="1">
    <name type="scientific">Lepeophtheirus salmonis</name>
    <name type="common">Salmon louse</name>
    <name type="synonym">Caligus salmonis</name>
    <dbReference type="NCBI Taxonomy" id="72036"/>
    <lineage>
        <taxon>Eukaryota</taxon>
        <taxon>Metazoa</taxon>
        <taxon>Ecdysozoa</taxon>
        <taxon>Arthropoda</taxon>
        <taxon>Crustacea</taxon>
        <taxon>Multicrustacea</taxon>
        <taxon>Hexanauplia</taxon>
        <taxon>Copepoda</taxon>
        <taxon>Siphonostomatoida</taxon>
        <taxon>Caligidae</taxon>
        <taxon>Lepeophtheirus</taxon>
    </lineage>
</organism>
<protein>
    <submittedName>
        <fullName evidence="1">Uncharacterized protein</fullName>
    </submittedName>
</protein>
<reference evidence="1" key="1">
    <citation type="submission" date="2014-05" db="EMBL/GenBank/DDBJ databases">
        <authorList>
            <person name="Chronopoulou M."/>
        </authorList>
    </citation>
    <scope>NUCLEOTIDE SEQUENCE</scope>
    <source>
        <tissue evidence="1">Whole organism</tissue>
    </source>
</reference>
<dbReference type="EMBL" id="HACA01017731">
    <property type="protein sequence ID" value="CDW35092.1"/>
    <property type="molecule type" value="Transcribed_RNA"/>
</dbReference>
<feature type="non-terminal residue" evidence="1">
    <location>
        <position position="1"/>
    </location>
</feature>